<dbReference type="RefSeq" id="YP_004324132.1">
    <property type="nucleotide sequence ID" value="NC_015287.1"/>
</dbReference>
<dbReference type="KEGG" id="vg:10328648"/>
<name>E3SKZ7_9CAUD</name>
<organism evidence="1 2">
    <name type="scientific">Synechococcus phage S-SSM7</name>
    <dbReference type="NCBI Taxonomy" id="445686"/>
    <lineage>
        <taxon>Viruses</taxon>
        <taxon>Duplodnaviria</taxon>
        <taxon>Heunggongvirae</taxon>
        <taxon>Uroviricota</taxon>
        <taxon>Caudoviricetes</taxon>
        <taxon>Pantevenvirales</taxon>
        <taxon>Kyanoviridae</taxon>
        <taxon>Lipsvirus</taxon>
        <taxon>Lipsvirus ssm7</taxon>
    </lineage>
</organism>
<dbReference type="EMBL" id="GU071098">
    <property type="protein sequence ID" value="ADO98145.1"/>
    <property type="molecule type" value="Genomic_DNA"/>
</dbReference>
<proteinExistence type="predicted"/>
<evidence type="ECO:0000313" key="1">
    <source>
        <dbReference type="EMBL" id="ADO98145.1"/>
    </source>
</evidence>
<keyword evidence="2" id="KW-1185">Reference proteome</keyword>
<gene>
    <name evidence="1" type="ORF">SSSM7_079</name>
</gene>
<reference evidence="1 2" key="1">
    <citation type="journal article" date="2010" name="Environ. Microbiol.">
        <title>Genomic analysis of oceanic cyanobacterial myoviruses compared with T4-like myoviruses from diverse hosts and environments.</title>
        <authorList>
            <person name="Sullivan M.B."/>
            <person name="Huang K.H."/>
            <person name="Ignacio-Espinoza J.C."/>
            <person name="Berlin A.M."/>
            <person name="Kelly L."/>
            <person name="Weigele P.R."/>
            <person name="DeFrancesco A.S."/>
            <person name="Kern S.E."/>
            <person name="Thompson L.R."/>
            <person name="Young S."/>
            <person name="Yandava C."/>
            <person name="Fu R."/>
            <person name="Krastins B."/>
            <person name="Chase M."/>
            <person name="Sarracino D."/>
            <person name="Osburne M.S."/>
            <person name="Henn M.R."/>
            <person name="Chisholm S.W."/>
        </authorList>
    </citation>
    <scope>NUCLEOTIDE SEQUENCE [LARGE SCALE GENOMIC DNA]</scope>
    <source>
        <strain evidence="1">8109-3</strain>
    </source>
</reference>
<sequence length="48" mass="5622">MPMISKELIELADQYEGNLLNYFCGMSPKESKKFNQLIKNNKRRKGQS</sequence>
<dbReference type="Proteomes" id="UP000006527">
    <property type="component" value="Segment"/>
</dbReference>
<evidence type="ECO:0000313" key="2">
    <source>
        <dbReference type="Proteomes" id="UP000006527"/>
    </source>
</evidence>
<dbReference type="GeneID" id="10328648"/>
<accession>E3SKZ7</accession>
<protein>
    <submittedName>
        <fullName evidence="1">Uncharacterized protein</fullName>
    </submittedName>
</protein>